<accession>A0A383CWU4</accession>
<organism evidence="1">
    <name type="scientific">marine metagenome</name>
    <dbReference type="NCBI Taxonomy" id="408172"/>
    <lineage>
        <taxon>unclassified sequences</taxon>
        <taxon>metagenomes</taxon>
        <taxon>ecological metagenomes</taxon>
    </lineage>
</organism>
<sequence>MKLSKKAIILILSLLIVACSTTVPVSATGSVASSKIGTAKQTTLLSIIKLGDEPTIENAAKNGNITNVNTVHYKTTIIPFGISVECIVRGN</sequence>
<protein>
    <recommendedName>
        <fullName evidence="2">TRL-like protein family</fullName>
    </recommendedName>
</protein>
<evidence type="ECO:0000313" key="1">
    <source>
        <dbReference type="EMBL" id="SVE36631.1"/>
    </source>
</evidence>
<dbReference type="EMBL" id="UINC01212348">
    <property type="protein sequence ID" value="SVE36631.1"/>
    <property type="molecule type" value="Genomic_DNA"/>
</dbReference>
<proteinExistence type="predicted"/>
<name>A0A383CWU4_9ZZZZ</name>
<dbReference type="InterPro" id="IPR025113">
    <property type="entry name" value="TRL-like"/>
</dbReference>
<dbReference type="PROSITE" id="PS51257">
    <property type="entry name" value="PROKAR_LIPOPROTEIN"/>
    <property type="match status" value="1"/>
</dbReference>
<dbReference type="AlphaFoldDB" id="A0A383CWU4"/>
<gene>
    <name evidence="1" type="ORF">METZ01_LOCUS489485</name>
</gene>
<evidence type="ECO:0008006" key="2">
    <source>
        <dbReference type="Google" id="ProtNLM"/>
    </source>
</evidence>
<reference evidence="1" key="1">
    <citation type="submission" date="2018-05" db="EMBL/GenBank/DDBJ databases">
        <authorList>
            <person name="Lanie J.A."/>
            <person name="Ng W.-L."/>
            <person name="Kazmierczak K.M."/>
            <person name="Andrzejewski T.M."/>
            <person name="Davidsen T.M."/>
            <person name="Wayne K.J."/>
            <person name="Tettelin H."/>
            <person name="Glass J.I."/>
            <person name="Rusch D."/>
            <person name="Podicherti R."/>
            <person name="Tsui H.-C.T."/>
            <person name="Winkler M.E."/>
        </authorList>
    </citation>
    <scope>NUCLEOTIDE SEQUENCE</scope>
</reference>
<dbReference type="Pfam" id="PF13146">
    <property type="entry name" value="TRL"/>
    <property type="match status" value="1"/>
</dbReference>